<dbReference type="OrthoDB" id="2020802at2759"/>
<dbReference type="CDD" id="cd10017">
    <property type="entry name" value="B3_DNA"/>
    <property type="match status" value="1"/>
</dbReference>
<comment type="subcellular location">
    <subcellularLocation>
        <location evidence="1">Nucleus</location>
    </subcellularLocation>
</comment>
<evidence type="ECO:0000256" key="1">
    <source>
        <dbReference type="ARBA" id="ARBA00004123"/>
    </source>
</evidence>
<evidence type="ECO:0000256" key="5">
    <source>
        <dbReference type="ARBA" id="ARBA00023242"/>
    </source>
</evidence>
<dbReference type="GO" id="GO:0005634">
    <property type="term" value="C:nucleus"/>
    <property type="evidence" value="ECO:0007669"/>
    <property type="project" value="UniProtKB-SubCell"/>
</dbReference>
<dbReference type="InterPro" id="IPR001471">
    <property type="entry name" value="AP2/ERF_dom"/>
</dbReference>
<dbReference type="PANTHER" id="PTHR31140">
    <property type="entry name" value="B3 DOMAIN-CONTAINING TRANSCRIPTION FACTOR ABI3"/>
    <property type="match status" value="1"/>
</dbReference>
<evidence type="ECO:0000313" key="9">
    <source>
        <dbReference type="Proteomes" id="UP000631114"/>
    </source>
</evidence>
<evidence type="ECO:0000259" key="6">
    <source>
        <dbReference type="PROSITE" id="PS50863"/>
    </source>
</evidence>
<dbReference type="EMBL" id="JADFTS010000005">
    <property type="protein sequence ID" value="KAF9606816.1"/>
    <property type="molecule type" value="Genomic_DNA"/>
</dbReference>
<dbReference type="CDD" id="cd00018">
    <property type="entry name" value="AP2"/>
    <property type="match status" value="1"/>
</dbReference>
<dbReference type="InterPro" id="IPR036955">
    <property type="entry name" value="AP2/ERF_dom_sf"/>
</dbReference>
<evidence type="ECO:0000256" key="4">
    <source>
        <dbReference type="ARBA" id="ARBA00023163"/>
    </source>
</evidence>
<evidence type="ECO:0000259" key="7">
    <source>
        <dbReference type="PROSITE" id="PS51032"/>
    </source>
</evidence>
<accession>A0A835HY17</accession>
<evidence type="ECO:0000256" key="2">
    <source>
        <dbReference type="ARBA" id="ARBA00023015"/>
    </source>
</evidence>
<evidence type="ECO:0008006" key="10">
    <source>
        <dbReference type="Google" id="ProtNLM"/>
    </source>
</evidence>
<comment type="caution">
    <text evidence="8">The sequence shown here is derived from an EMBL/GenBank/DDBJ whole genome shotgun (WGS) entry which is preliminary data.</text>
</comment>
<dbReference type="GO" id="GO:0003677">
    <property type="term" value="F:DNA binding"/>
    <property type="evidence" value="ECO:0007669"/>
    <property type="project" value="UniProtKB-KW"/>
</dbReference>
<keyword evidence="5" id="KW-0539">Nucleus</keyword>
<dbReference type="Gene3D" id="3.30.730.10">
    <property type="entry name" value="AP2/ERF domain"/>
    <property type="match status" value="1"/>
</dbReference>
<dbReference type="Gene3D" id="2.40.330.10">
    <property type="entry name" value="DNA-binding pseudobarrel domain"/>
    <property type="match status" value="1"/>
</dbReference>
<dbReference type="SUPFAM" id="SSF54171">
    <property type="entry name" value="DNA-binding domain"/>
    <property type="match status" value="1"/>
</dbReference>
<dbReference type="InterPro" id="IPR044800">
    <property type="entry name" value="LEC2-like"/>
</dbReference>
<dbReference type="SMART" id="SM00380">
    <property type="entry name" value="AP2"/>
    <property type="match status" value="1"/>
</dbReference>
<feature type="domain" description="AP2/ERF" evidence="7">
    <location>
        <begin position="25"/>
        <end position="81"/>
    </location>
</feature>
<dbReference type="SUPFAM" id="SSF101936">
    <property type="entry name" value="DNA-binding pseudobarrel domain"/>
    <property type="match status" value="1"/>
</dbReference>
<proteinExistence type="predicted"/>
<dbReference type="AlphaFoldDB" id="A0A835HY17"/>
<name>A0A835HY17_9MAGN</name>
<dbReference type="PANTHER" id="PTHR31140:SF58">
    <property type="entry name" value="DNA-BINDING PROTEIN RAV1"/>
    <property type="match status" value="1"/>
</dbReference>
<dbReference type="GO" id="GO:0003700">
    <property type="term" value="F:DNA-binding transcription factor activity"/>
    <property type="evidence" value="ECO:0007669"/>
    <property type="project" value="InterPro"/>
</dbReference>
<evidence type="ECO:0000256" key="3">
    <source>
        <dbReference type="ARBA" id="ARBA00023125"/>
    </source>
</evidence>
<dbReference type="PROSITE" id="PS50863">
    <property type="entry name" value="B3"/>
    <property type="match status" value="1"/>
</dbReference>
<dbReference type="PROSITE" id="PS51032">
    <property type="entry name" value="AP2_ERF"/>
    <property type="match status" value="1"/>
</dbReference>
<keyword evidence="9" id="KW-1185">Reference proteome</keyword>
<dbReference type="Proteomes" id="UP000631114">
    <property type="component" value="Unassembled WGS sequence"/>
</dbReference>
<gene>
    <name evidence="8" type="ORF">IFM89_029273</name>
</gene>
<evidence type="ECO:0000313" key="8">
    <source>
        <dbReference type="EMBL" id="KAF9606816.1"/>
    </source>
</evidence>
<protein>
    <recommendedName>
        <fullName evidence="10">AP2/ERF and B3 domain-containing transcription factor</fullName>
    </recommendedName>
</protein>
<dbReference type="SMART" id="SM01019">
    <property type="entry name" value="B3"/>
    <property type="match status" value="1"/>
</dbReference>
<sequence length="343" mass="38611">MSITASSDYSTNISGGVHTQTTPGKFKGVVPAKNGNCGAQIYSNQYRIWLGTFSSEIEAAMAYDSAAILLGCAGKDKPNLPLTDFSAQESAFHKLHTVEEILNMIRNKTYQNSLAEFIKVSNQSHNDAECNIRSFGDMGLLRHQLFQKELTPSDVGKLNRLVIPKKYATKYFPQLSTASERSEGLEDNGLEDNGGSVEDIELALYDKEMRSWSIRYCYWKSSQSFVFTRGWNRFVKEKELKAKDVVTFYQCEWREGAQVQGKQFCMIDIEHTPSETNTCSFIENTLYDGSNEGIGLELGVNHDCGLNKDMNNKMEVEPPQPIKRKAVEEKKGIWLFGVQLDAQ</sequence>
<reference evidence="8 9" key="1">
    <citation type="submission" date="2020-10" db="EMBL/GenBank/DDBJ databases">
        <title>The Coptis chinensis genome and diversification of protoberbering-type alkaloids.</title>
        <authorList>
            <person name="Wang B."/>
            <person name="Shu S."/>
            <person name="Song C."/>
            <person name="Liu Y."/>
        </authorList>
    </citation>
    <scope>NUCLEOTIDE SEQUENCE [LARGE SCALE GENOMIC DNA]</scope>
    <source>
        <strain evidence="8">HL-2020</strain>
        <tissue evidence="8">Leaf</tissue>
    </source>
</reference>
<dbReference type="InterPro" id="IPR016177">
    <property type="entry name" value="DNA-bd_dom_sf"/>
</dbReference>
<dbReference type="InterPro" id="IPR015300">
    <property type="entry name" value="DNA-bd_pseudobarrel_sf"/>
</dbReference>
<dbReference type="InterPro" id="IPR003340">
    <property type="entry name" value="B3_DNA-bd"/>
</dbReference>
<keyword evidence="2" id="KW-0805">Transcription regulation</keyword>
<organism evidence="8 9">
    <name type="scientific">Coptis chinensis</name>
    <dbReference type="NCBI Taxonomy" id="261450"/>
    <lineage>
        <taxon>Eukaryota</taxon>
        <taxon>Viridiplantae</taxon>
        <taxon>Streptophyta</taxon>
        <taxon>Embryophyta</taxon>
        <taxon>Tracheophyta</taxon>
        <taxon>Spermatophyta</taxon>
        <taxon>Magnoliopsida</taxon>
        <taxon>Ranunculales</taxon>
        <taxon>Ranunculaceae</taxon>
        <taxon>Coptidoideae</taxon>
        <taxon>Coptis</taxon>
    </lineage>
</organism>
<feature type="domain" description="TF-B3" evidence="6">
    <location>
        <begin position="146"/>
        <end position="273"/>
    </location>
</feature>
<keyword evidence="3" id="KW-0238">DNA-binding</keyword>
<keyword evidence="4" id="KW-0804">Transcription</keyword>
<dbReference type="Pfam" id="PF02362">
    <property type="entry name" value="B3"/>
    <property type="match status" value="1"/>
</dbReference>